<keyword evidence="3" id="KW-1185">Reference proteome</keyword>
<dbReference type="AlphaFoldDB" id="A0A517ZTM7"/>
<accession>A0A517ZTM7</accession>
<dbReference type="Proteomes" id="UP000319383">
    <property type="component" value="Chromosome"/>
</dbReference>
<evidence type="ECO:0000256" key="1">
    <source>
        <dbReference type="SAM" id="Phobius"/>
    </source>
</evidence>
<organism evidence="2 3">
    <name type="scientific">Symmachiella dynata</name>
    <dbReference type="NCBI Taxonomy" id="2527995"/>
    <lineage>
        <taxon>Bacteria</taxon>
        <taxon>Pseudomonadati</taxon>
        <taxon>Planctomycetota</taxon>
        <taxon>Planctomycetia</taxon>
        <taxon>Planctomycetales</taxon>
        <taxon>Planctomycetaceae</taxon>
        <taxon>Symmachiella</taxon>
    </lineage>
</organism>
<dbReference type="EMBL" id="CP036276">
    <property type="protein sequence ID" value="QDU45810.1"/>
    <property type="molecule type" value="Genomic_DNA"/>
</dbReference>
<feature type="transmembrane region" description="Helical" evidence="1">
    <location>
        <begin position="12"/>
        <end position="33"/>
    </location>
</feature>
<reference evidence="2 3" key="1">
    <citation type="submission" date="2019-02" db="EMBL/GenBank/DDBJ databases">
        <title>Deep-cultivation of Planctomycetes and their phenomic and genomic characterization uncovers novel biology.</title>
        <authorList>
            <person name="Wiegand S."/>
            <person name="Jogler M."/>
            <person name="Boedeker C."/>
            <person name="Pinto D."/>
            <person name="Vollmers J."/>
            <person name="Rivas-Marin E."/>
            <person name="Kohn T."/>
            <person name="Peeters S.H."/>
            <person name="Heuer A."/>
            <person name="Rast P."/>
            <person name="Oberbeckmann S."/>
            <person name="Bunk B."/>
            <person name="Jeske O."/>
            <person name="Meyerdierks A."/>
            <person name="Storesund J.E."/>
            <person name="Kallscheuer N."/>
            <person name="Luecker S."/>
            <person name="Lage O.M."/>
            <person name="Pohl T."/>
            <person name="Merkel B.J."/>
            <person name="Hornburger P."/>
            <person name="Mueller R.-W."/>
            <person name="Bruemmer F."/>
            <person name="Labrenz M."/>
            <person name="Spormann A.M."/>
            <person name="Op den Camp H."/>
            <person name="Overmann J."/>
            <person name="Amann R."/>
            <person name="Jetten M.S.M."/>
            <person name="Mascher T."/>
            <person name="Medema M.H."/>
            <person name="Devos D.P."/>
            <person name="Kaster A.-K."/>
            <person name="Ovreas L."/>
            <person name="Rohde M."/>
            <person name="Galperin M.Y."/>
            <person name="Jogler C."/>
        </authorList>
    </citation>
    <scope>NUCLEOTIDE SEQUENCE [LARGE SCALE GENOMIC DNA]</scope>
    <source>
        <strain evidence="2 3">Mal52</strain>
    </source>
</reference>
<evidence type="ECO:0000313" key="2">
    <source>
        <dbReference type="EMBL" id="QDU45810.1"/>
    </source>
</evidence>
<name>A0A517ZTM7_9PLAN</name>
<sequence length="261" mass="30465">MTYCPQGRPVIRLHILFCAFATVTLALFGRTLYCAESHRQSPPQFKALLNASDIEFDFYDPAIEPDRYPGRALFSLDVRTRFLYEYQVVRRRARRYVIIRPKIQKIQWKLKHTIRLPESYDDPTMWDTVLLLHELDHVAISSDPRLRMLLERALFSVKRIERPMTQGGALNEAAIQKIINDEFIKRRDAVVELATKNYKLLDKVSAHGARNIPDRDAFFRKLYSKESLDEAGFPYLGEVVELLNDKKYEKAKLLHHSSIGK</sequence>
<dbReference type="RefSeq" id="WP_145378352.1">
    <property type="nucleotide sequence ID" value="NZ_CP036276.1"/>
</dbReference>
<keyword evidence="1" id="KW-0472">Membrane</keyword>
<protein>
    <submittedName>
        <fullName evidence="2">Uncharacterized protein</fullName>
    </submittedName>
</protein>
<evidence type="ECO:0000313" key="3">
    <source>
        <dbReference type="Proteomes" id="UP000319383"/>
    </source>
</evidence>
<gene>
    <name evidence="2" type="ORF">Mal52_43060</name>
</gene>
<keyword evidence="1" id="KW-1133">Transmembrane helix</keyword>
<keyword evidence="1" id="KW-0812">Transmembrane</keyword>
<proteinExistence type="predicted"/>
<dbReference type="KEGG" id="sdyn:Mal52_43060"/>